<evidence type="ECO:0000256" key="7">
    <source>
        <dbReference type="ARBA" id="ARBA00022840"/>
    </source>
</evidence>
<dbReference type="SMART" id="SM00387">
    <property type="entry name" value="HATPase_c"/>
    <property type="match status" value="1"/>
</dbReference>
<evidence type="ECO:0000313" key="11">
    <source>
        <dbReference type="EMBL" id="KAB2812371.1"/>
    </source>
</evidence>
<keyword evidence="6 11" id="KW-0418">Kinase</keyword>
<keyword evidence="9" id="KW-0812">Transmembrane</keyword>
<dbReference type="EMBL" id="WBVM01000001">
    <property type="protein sequence ID" value="KAB2812371.1"/>
    <property type="molecule type" value="Genomic_DNA"/>
</dbReference>
<dbReference type="Gene3D" id="3.30.565.10">
    <property type="entry name" value="Histidine kinase-like ATPase, C-terminal domain"/>
    <property type="match status" value="1"/>
</dbReference>
<dbReference type="RefSeq" id="WP_151579745.1">
    <property type="nucleotide sequence ID" value="NZ_WBVM01000001.1"/>
</dbReference>
<feature type="transmembrane region" description="Helical" evidence="9">
    <location>
        <begin position="28"/>
        <end position="50"/>
    </location>
</feature>
<evidence type="ECO:0000256" key="9">
    <source>
        <dbReference type="SAM" id="Phobius"/>
    </source>
</evidence>
<name>A0A7J5E280_NOCSI</name>
<dbReference type="GO" id="GO:0000155">
    <property type="term" value="F:phosphorelay sensor kinase activity"/>
    <property type="evidence" value="ECO:0007669"/>
    <property type="project" value="InterPro"/>
</dbReference>
<dbReference type="InterPro" id="IPR025828">
    <property type="entry name" value="Put_sensor_dom"/>
</dbReference>
<organism evidence="11 12">
    <name type="scientific">Nocardioides simplex</name>
    <name type="common">Arthrobacter simplex</name>
    <dbReference type="NCBI Taxonomy" id="2045"/>
    <lineage>
        <taxon>Bacteria</taxon>
        <taxon>Bacillati</taxon>
        <taxon>Actinomycetota</taxon>
        <taxon>Actinomycetes</taxon>
        <taxon>Propionibacteriales</taxon>
        <taxon>Nocardioidaceae</taxon>
        <taxon>Pimelobacter</taxon>
    </lineage>
</organism>
<keyword evidence="7" id="KW-0067">ATP-binding</keyword>
<reference evidence="11 12" key="1">
    <citation type="submission" date="2019-09" db="EMBL/GenBank/DDBJ databases">
        <title>Pimelobacter sp. isolated from Paulinella.</title>
        <authorList>
            <person name="Jeong S.E."/>
        </authorList>
    </citation>
    <scope>NUCLEOTIDE SEQUENCE [LARGE SCALE GENOMIC DNA]</scope>
    <source>
        <strain evidence="11 12">Pch-N</strain>
    </source>
</reference>
<protein>
    <recommendedName>
        <fullName evidence="2">histidine kinase</fullName>
        <ecNumber evidence="2">2.7.13.3</ecNumber>
    </recommendedName>
</protein>
<evidence type="ECO:0000256" key="2">
    <source>
        <dbReference type="ARBA" id="ARBA00012438"/>
    </source>
</evidence>
<feature type="transmembrane region" description="Helical" evidence="9">
    <location>
        <begin position="123"/>
        <end position="156"/>
    </location>
</feature>
<dbReference type="GO" id="GO:0046983">
    <property type="term" value="F:protein dimerization activity"/>
    <property type="evidence" value="ECO:0007669"/>
    <property type="project" value="InterPro"/>
</dbReference>
<dbReference type="AlphaFoldDB" id="A0A7J5E280"/>
<evidence type="ECO:0000256" key="3">
    <source>
        <dbReference type="ARBA" id="ARBA00022553"/>
    </source>
</evidence>
<comment type="caution">
    <text evidence="11">The sequence shown here is derived from an EMBL/GenBank/DDBJ whole genome shotgun (WGS) entry which is preliminary data.</text>
</comment>
<dbReference type="PANTHER" id="PTHR24421">
    <property type="entry name" value="NITRATE/NITRITE SENSOR PROTEIN NARX-RELATED"/>
    <property type="match status" value="1"/>
</dbReference>
<keyword evidence="4" id="KW-0808">Transferase</keyword>
<proteinExistence type="predicted"/>
<keyword evidence="9" id="KW-0472">Membrane</keyword>
<dbReference type="PANTHER" id="PTHR24421:SF10">
    <property type="entry name" value="NITRATE_NITRITE SENSOR PROTEIN NARQ"/>
    <property type="match status" value="1"/>
</dbReference>
<keyword evidence="3" id="KW-0597">Phosphoprotein</keyword>
<dbReference type="SUPFAM" id="SSF55874">
    <property type="entry name" value="ATPase domain of HSP90 chaperone/DNA topoisomerase II/histidine kinase"/>
    <property type="match status" value="1"/>
</dbReference>
<dbReference type="Gene3D" id="1.20.5.1930">
    <property type="match status" value="1"/>
</dbReference>
<accession>A0A7J5E280</accession>
<keyword evidence="5" id="KW-0547">Nucleotide-binding</keyword>
<keyword evidence="8" id="KW-0902">Two-component regulatory system</keyword>
<evidence type="ECO:0000256" key="6">
    <source>
        <dbReference type="ARBA" id="ARBA00022777"/>
    </source>
</evidence>
<dbReference type="InterPro" id="IPR050482">
    <property type="entry name" value="Sensor_HK_TwoCompSys"/>
</dbReference>
<evidence type="ECO:0000256" key="1">
    <source>
        <dbReference type="ARBA" id="ARBA00000085"/>
    </source>
</evidence>
<feature type="transmembrane region" description="Helical" evidence="9">
    <location>
        <begin position="56"/>
        <end position="78"/>
    </location>
</feature>
<feature type="transmembrane region" description="Helical" evidence="9">
    <location>
        <begin position="176"/>
        <end position="200"/>
    </location>
</feature>
<evidence type="ECO:0000256" key="5">
    <source>
        <dbReference type="ARBA" id="ARBA00022741"/>
    </source>
</evidence>
<evidence type="ECO:0000259" key="10">
    <source>
        <dbReference type="SMART" id="SM00387"/>
    </source>
</evidence>
<evidence type="ECO:0000256" key="4">
    <source>
        <dbReference type="ARBA" id="ARBA00022679"/>
    </source>
</evidence>
<dbReference type="GO" id="GO:0005524">
    <property type="term" value="F:ATP binding"/>
    <property type="evidence" value="ECO:0007669"/>
    <property type="project" value="UniProtKB-KW"/>
</dbReference>
<dbReference type="InterPro" id="IPR011712">
    <property type="entry name" value="Sig_transdc_His_kin_sub3_dim/P"/>
</dbReference>
<dbReference type="Pfam" id="PF07730">
    <property type="entry name" value="HisKA_3"/>
    <property type="match status" value="1"/>
</dbReference>
<evidence type="ECO:0000313" key="12">
    <source>
        <dbReference type="Proteomes" id="UP000449906"/>
    </source>
</evidence>
<dbReference type="Proteomes" id="UP000449906">
    <property type="component" value="Unassembled WGS sequence"/>
</dbReference>
<evidence type="ECO:0000256" key="8">
    <source>
        <dbReference type="ARBA" id="ARBA00023012"/>
    </source>
</evidence>
<gene>
    <name evidence="11" type="ORF">F9L07_11365</name>
</gene>
<dbReference type="GO" id="GO:0016020">
    <property type="term" value="C:membrane"/>
    <property type="evidence" value="ECO:0007669"/>
    <property type="project" value="InterPro"/>
</dbReference>
<dbReference type="EC" id="2.7.13.3" evidence="2"/>
<comment type="catalytic activity">
    <reaction evidence="1">
        <text>ATP + protein L-histidine = ADP + protein N-phospho-L-histidine.</text>
        <dbReference type="EC" id="2.7.13.3"/>
    </reaction>
</comment>
<dbReference type="InterPro" id="IPR036890">
    <property type="entry name" value="HATPase_C_sf"/>
</dbReference>
<keyword evidence="9" id="KW-1133">Transmembrane helix</keyword>
<dbReference type="Pfam" id="PF13796">
    <property type="entry name" value="Sensor"/>
    <property type="match status" value="1"/>
</dbReference>
<dbReference type="Pfam" id="PF02518">
    <property type="entry name" value="HATPase_c"/>
    <property type="match status" value="1"/>
</dbReference>
<sequence length="428" mass="45030">MSRPESAWSALRGNPVRFLLSSWPWRSLAYLAGTAAVGFALLGVLLALLMAGALTAVLVVGFVLIGAIPVLCVAVLGLERRRLRVVQPGAPALGAPRPPVADGRGLRAWVRQRRGEPPSGREAGYVVLLVTLLWLLDAVVVFNAVLLTGAFVLAPLVAAADQVVVFAWTVESFGEALPMALVGGPIAYALSAYVVTLLAAGQSALARLLLSPGENELEQRIGQLRRSRLDLVDAFETERKRIERHLHDGVQQRLVALSMTLGRAELDVPEGPGLDLVRQAHGEVEAALADLREAVRGIHPRVLVDHGLAAAVREVADRMPIPVTVRIDVPRLPPPVEGAAYFVASEALTNVARHSGAGSAQVTGWLHDDRLVVTVTDDGAGGARIGGGSGSGLAGLVTRLDALGGTLSVRSPDGGPTEVRMECPRCVS</sequence>
<feature type="domain" description="Histidine kinase/HSP90-like ATPase" evidence="10">
    <location>
        <begin position="335"/>
        <end position="427"/>
    </location>
</feature>
<dbReference type="InterPro" id="IPR003594">
    <property type="entry name" value="HATPase_dom"/>
</dbReference>